<evidence type="ECO:0000313" key="1">
    <source>
        <dbReference type="EMBL" id="KAF2206156.1"/>
    </source>
</evidence>
<gene>
    <name evidence="1" type="ORF">CERZMDRAFT_53980</name>
</gene>
<proteinExistence type="predicted"/>
<reference evidence="1" key="1">
    <citation type="journal article" date="2020" name="Stud. Mycol.">
        <title>101 Dothideomycetes genomes: a test case for predicting lifestyles and emergence of pathogens.</title>
        <authorList>
            <person name="Haridas S."/>
            <person name="Albert R."/>
            <person name="Binder M."/>
            <person name="Bloem J."/>
            <person name="Labutti K."/>
            <person name="Salamov A."/>
            <person name="Andreopoulos B."/>
            <person name="Baker S."/>
            <person name="Barry K."/>
            <person name="Bills G."/>
            <person name="Bluhm B."/>
            <person name="Cannon C."/>
            <person name="Castanera R."/>
            <person name="Culley D."/>
            <person name="Daum C."/>
            <person name="Ezra D."/>
            <person name="Gonzalez J."/>
            <person name="Henrissat B."/>
            <person name="Kuo A."/>
            <person name="Liang C."/>
            <person name="Lipzen A."/>
            <person name="Lutzoni F."/>
            <person name="Magnuson J."/>
            <person name="Mondo S."/>
            <person name="Nolan M."/>
            <person name="Ohm R."/>
            <person name="Pangilinan J."/>
            <person name="Park H.-J."/>
            <person name="Ramirez L."/>
            <person name="Alfaro M."/>
            <person name="Sun H."/>
            <person name="Tritt A."/>
            <person name="Yoshinaga Y."/>
            <person name="Zwiers L.-H."/>
            <person name="Turgeon B."/>
            <person name="Goodwin S."/>
            <person name="Spatafora J."/>
            <person name="Crous P."/>
            <person name="Grigoriev I."/>
        </authorList>
    </citation>
    <scope>NUCLEOTIDE SEQUENCE</scope>
    <source>
        <strain evidence="1">SCOH1-5</strain>
    </source>
</reference>
<dbReference type="AlphaFoldDB" id="A0A6A6EXP2"/>
<accession>A0A6A6EXP2</accession>
<sequence length="127" mass="14061">AVASMLYLNILGAFNNISYTRLLYNLRLKGFLSYLIHYSAITAKMHPIADANAYKLGRISARSYLRFRSSLQTFPRHSTLHAYARAHATHAFAQQCALPRFAPHGVLLRSRQCSASSGAATDGGFNI</sequence>
<name>A0A6A6EXP2_9PEZI</name>
<keyword evidence="2" id="KW-1185">Reference proteome</keyword>
<protein>
    <submittedName>
        <fullName evidence="1">Uncharacterized protein</fullName>
    </submittedName>
</protein>
<organism evidence="1 2">
    <name type="scientific">Cercospora zeae-maydis SCOH1-5</name>
    <dbReference type="NCBI Taxonomy" id="717836"/>
    <lineage>
        <taxon>Eukaryota</taxon>
        <taxon>Fungi</taxon>
        <taxon>Dikarya</taxon>
        <taxon>Ascomycota</taxon>
        <taxon>Pezizomycotina</taxon>
        <taxon>Dothideomycetes</taxon>
        <taxon>Dothideomycetidae</taxon>
        <taxon>Mycosphaerellales</taxon>
        <taxon>Mycosphaerellaceae</taxon>
        <taxon>Cercospora</taxon>
    </lineage>
</organism>
<evidence type="ECO:0000313" key="2">
    <source>
        <dbReference type="Proteomes" id="UP000799539"/>
    </source>
</evidence>
<feature type="non-terminal residue" evidence="1">
    <location>
        <position position="1"/>
    </location>
</feature>
<dbReference type="EMBL" id="ML992812">
    <property type="protein sequence ID" value="KAF2206156.1"/>
    <property type="molecule type" value="Genomic_DNA"/>
</dbReference>
<dbReference type="Proteomes" id="UP000799539">
    <property type="component" value="Unassembled WGS sequence"/>
</dbReference>